<organism evidence="2 3">
    <name type="scientific">Roseimaritima multifibrata</name>
    <dbReference type="NCBI Taxonomy" id="1930274"/>
    <lineage>
        <taxon>Bacteria</taxon>
        <taxon>Pseudomonadati</taxon>
        <taxon>Planctomycetota</taxon>
        <taxon>Planctomycetia</taxon>
        <taxon>Pirellulales</taxon>
        <taxon>Pirellulaceae</taxon>
        <taxon>Roseimaritima</taxon>
    </lineage>
</organism>
<evidence type="ECO:0000313" key="2">
    <source>
        <dbReference type="EMBL" id="QDS94543.1"/>
    </source>
</evidence>
<dbReference type="EMBL" id="CP036262">
    <property type="protein sequence ID" value="QDS94543.1"/>
    <property type="molecule type" value="Genomic_DNA"/>
</dbReference>
<dbReference type="Proteomes" id="UP000320672">
    <property type="component" value="Chromosome"/>
</dbReference>
<protein>
    <submittedName>
        <fullName evidence="2">Uncharacterized protein</fullName>
    </submittedName>
</protein>
<keyword evidence="3" id="KW-1185">Reference proteome</keyword>
<name>A0A517MI30_9BACT</name>
<sequence length="143" mass="16346">MWQGRLQCTQGSGSIVLRELSAAWFDIDCVLKSSVGEEAGDWLSVPSREMFRNICQEDRLGQLNGQKRRGGSDQVGRQLPCVFKGMQVRESHREYLTGHIFVDKVVCLGRLCLLLCVYYLIACWPPPLPHVERIGCYFTCRMF</sequence>
<evidence type="ECO:0000256" key="1">
    <source>
        <dbReference type="SAM" id="Phobius"/>
    </source>
</evidence>
<accession>A0A517MI30</accession>
<reference evidence="2 3" key="1">
    <citation type="submission" date="2019-02" db="EMBL/GenBank/DDBJ databases">
        <title>Deep-cultivation of Planctomycetes and their phenomic and genomic characterization uncovers novel biology.</title>
        <authorList>
            <person name="Wiegand S."/>
            <person name="Jogler M."/>
            <person name="Boedeker C."/>
            <person name="Pinto D."/>
            <person name="Vollmers J."/>
            <person name="Rivas-Marin E."/>
            <person name="Kohn T."/>
            <person name="Peeters S.H."/>
            <person name="Heuer A."/>
            <person name="Rast P."/>
            <person name="Oberbeckmann S."/>
            <person name="Bunk B."/>
            <person name="Jeske O."/>
            <person name="Meyerdierks A."/>
            <person name="Storesund J.E."/>
            <person name="Kallscheuer N."/>
            <person name="Luecker S."/>
            <person name="Lage O.M."/>
            <person name="Pohl T."/>
            <person name="Merkel B.J."/>
            <person name="Hornburger P."/>
            <person name="Mueller R.-W."/>
            <person name="Bruemmer F."/>
            <person name="Labrenz M."/>
            <person name="Spormann A.M."/>
            <person name="Op den Camp H."/>
            <person name="Overmann J."/>
            <person name="Amann R."/>
            <person name="Jetten M.S.M."/>
            <person name="Mascher T."/>
            <person name="Medema M.H."/>
            <person name="Devos D.P."/>
            <person name="Kaster A.-K."/>
            <person name="Ovreas L."/>
            <person name="Rohde M."/>
            <person name="Galperin M.Y."/>
            <person name="Jogler C."/>
        </authorList>
    </citation>
    <scope>NUCLEOTIDE SEQUENCE [LARGE SCALE GENOMIC DNA]</scope>
    <source>
        <strain evidence="2 3">FF011L</strain>
    </source>
</reference>
<feature type="transmembrane region" description="Helical" evidence="1">
    <location>
        <begin position="101"/>
        <end position="121"/>
    </location>
</feature>
<gene>
    <name evidence="2" type="ORF">FF011L_33220</name>
</gene>
<proteinExistence type="predicted"/>
<dbReference type="KEGG" id="rml:FF011L_33220"/>
<keyword evidence="1" id="KW-0472">Membrane</keyword>
<dbReference type="AlphaFoldDB" id="A0A517MI30"/>
<keyword evidence="1" id="KW-1133">Transmembrane helix</keyword>
<evidence type="ECO:0000313" key="3">
    <source>
        <dbReference type="Proteomes" id="UP000320672"/>
    </source>
</evidence>
<keyword evidence="1" id="KW-0812">Transmembrane</keyword>